<sequence>MGVSSFLYEKIGISQQALGAMIGAKQSTLSHHDNDTRDLPSAASIALNDLILTAIKLPETTLPQPNDLDKAALLKEASWCNMQCYPLQKKLEKMKQQQLQATNMLAFIKAYSASHAEISSKIDNWLEILRLDATKKLDKNSWLAIKKLEINIQTLQQQAALYEAATID</sequence>
<protein>
    <recommendedName>
        <fullName evidence="3">HTH cro/C1-type domain-containing protein</fullName>
    </recommendedName>
</protein>
<dbReference type="EMBL" id="JBHSDC010000022">
    <property type="protein sequence ID" value="MFC4232563.1"/>
    <property type="molecule type" value="Genomic_DNA"/>
</dbReference>
<reference evidence="2" key="1">
    <citation type="journal article" date="2019" name="Int. J. Syst. Evol. Microbiol.">
        <title>The Global Catalogue of Microorganisms (GCM) 10K type strain sequencing project: providing services to taxonomists for standard genome sequencing and annotation.</title>
        <authorList>
            <consortium name="The Broad Institute Genomics Platform"/>
            <consortium name="The Broad Institute Genome Sequencing Center for Infectious Disease"/>
            <person name="Wu L."/>
            <person name="Ma J."/>
        </authorList>
    </citation>
    <scope>NUCLEOTIDE SEQUENCE [LARGE SCALE GENOMIC DNA]</scope>
    <source>
        <strain evidence="2">CECT 8010</strain>
    </source>
</reference>
<accession>A0ABV8PXE6</accession>
<organism evidence="1 2">
    <name type="scientific">Parasediminibacterium paludis</name>
    <dbReference type="NCBI Taxonomy" id="908966"/>
    <lineage>
        <taxon>Bacteria</taxon>
        <taxon>Pseudomonadati</taxon>
        <taxon>Bacteroidota</taxon>
        <taxon>Chitinophagia</taxon>
        <taxon>Chitinophagales</taxon>
        <taxon>Chitinophagaceae</taxon>
        <taxon>Parasediminibacterium</taxon>
    </lineage>
</organism>
<keyword evidence="2" id="KW-1185">Reference proteome</keyword>
<dbReference type="InterPro" id="IPR010982">
    <property type="entry name" value="Lambda_DNA-bd_dom_sf"/>
</dbReference>
<evidence type="ECO:0000313" key="1">
    <source>
        <dbReference type="EMBL" id="MFC4232563.1"/>
    </source>
</evidence>
<gene>
    <name evidence="1" type="ORF">ACFOW1_11710</name>
</gene>
<comment type="caution">
    <text evidence="1">The sequence shown here is derived from an EMBL/GenBank/DDBJ whole genome shotgun (WGS) entry which is preliminary data.</text>
</comment>
<dbReference type="RefSeq" id="WP_379014467.1">
    <property type="nucleotide sequence ID" value="NZ_JBHSDC010000022.1"/>
</dbReference>
<evidence type="ECO:0000313" key="2">
    <source>
        <dbReference type="Proteomes" id="UP001595906"/>
    </source>
</evidence>
<dbReference type="Proteomes" id="UP001595906">
    <property type="component" value="Unassembled WGS sequence"/>
</dbReference>
<name>A0ABV8PXE6_9BACT</name>
<evidence type="ECO:0008006" key="3">
    <source>
        <dbReference type="Google" id="ProtNLM"/>
    </source>
</evidence>
<dbReference type="SUPFAM" id="SSF47413">
    <property type="entry name" value="lambda repressor-like DNA-binding domains"/>
    <property type="match status" value="1"/>
</dbReference>
<proteinExistence type="predicted"/>